<evidence type="ECO:0000313" key="1">
    <source>
        <dbReference type="EMBL" id="KAJ1122768.1"/>
    </source>
</evidence>
<gene>
    <name evidence="1" type="ORF">NDU88_001252</name>
</gene>
<accession>A0AAV7P383</accession>
<dbReference type="Proteomes" id="UP001066276">
    <property type="component" value="Chromosome 7"/>
</dbReference>
<sequence length="110" mass="12369">MEKSVGEPVVKMLCCVNVSGVPQGRSGAFGIYFWHAAEIGYPEPWVLRVLEECRRHDIAGYDYLRWSPLCELVVGIPGMGVVLRHTLYWQQPAAEEAGPGHKWCPLRTCL</sequence>
<comment type="caution">
    <text evidence="1">The sequence shown here is derived from an EMBL/GenBank/DDBJ whole genome shotgun (WGS) entry which is preliminary data.</text>
</comment>
<dbReference type="AlphaFoldDB" id="A0AAV7P383"/>
<keyword evidence="2" id="KW-1185">Reference proteome</keyword>
<dbReference type="EMBL" id="JANPWB010000011">
    <property type="protein sequence ID" value="KAJ1122768.1"/>
    <property type="molecule type" value="Genomic_DNA"/>
</dbReference>
<name>A0AAV7P383_PLEWA</name>
<evidence type="ECO:0000313" key="2">
    <source>
        <dbReference type="Proteomes" id="UP001066276"/>
    </source>
</evidence>
<protein>
    <submittedName>
        <fullName evidence="1">Uncharacterized protein</fullName>
    </submittedName>
</protein>
<proteinExistence type="predicted"/>
<reference evidence="1" key="1">
    <citation type="journal article" date="2022" name="bioRxiv">
        <title>Sequencing and chromosome-scale assembly of the giantPleurodeles waltlgenome.</title>
        <authorList>
            <person name="Brown T."/>
            <person name="Elewa A."/>
            <person name="Iarovenko S."/>
            <person name="Subramanian E."/>
            <person name="Araus A.J."/>
            <person name="Petzold A."/>
            <person name="Susuki M."/>
            <person name="Suzuki K.-i.T."/>
            <person name="Hayashi T."/>
            <person name="Toyoda A."/>
            <person name="Oliveira C."/>
            <person name="Osipova E."/>
            <person name="Leigh N.D."/>
            <person name="Simon A."/>
            <person name="Yun M.H."/>
        </authorList>
    </citation>
    <scope>NUCLEOTIDE SEQUENCE</scope>
    <source>
        <strain evidence="1">20211129_DDA</strain>
        <tissue evidence="1">Liver</tissue>
    </source>
</reference>
<organism evidence="1 2">
    <name type="scientific">Pleurodeles waltl</name>
    <name type="common">Iberian ribbed newt</name>
    <dbReference type="NCBI Taxonomy" id="8319"/>
    <lineage>
        <taxon>Eukaryota</taxon>
        <taxon>Metazoa</taxon>
        <taxon>Chordata</taxon>
        <taxon>Craniata</taxon>
        <taxon>Vertebrata</taxon>
        <taxon>Euteleostomi</taxon>
        <taxon>Amphibia</taxon>
        <taxon>Batrachia</taxon>
        <taxon>Caudata</taxon>
        <taxon>Salamandroidea</taxon>
        <taxon>Salamandridae</taxon>
        <taxon>Pleurodelinae</taxon>
        <taxon>Pleurodeles</taxon>
    </lineage>
</organism>